<proteinExistence type="predicted"/>
<dbReference type="Proteomes" id="UP001642540">
    <property type="component" value="Unassembled WGS sequence"/>
</dbReference>
<organism evidence="1 2">
    <name type="scientific">Orchesella dallaii</name>
    <dbReference type="NCBI Taxonomy" id="48710"/>
    <lineage>
        <taxon>Eukaryota</taxon>
        <taxon>Metazoa</taxon>
        <taxon>Ecdysozoa</taxon>
        <taxon>Arthropoda</taxon>
        <taxon>Hexapoda</taxon>
        <taxon>Collembola</taxon>
        <taxon>Entomobryomorpha</taxon>
        <taxon>Entomobryoidea</taxon>
        <taxon>Orchesellidae</taxon>
        <taxon>Orchesellinae</taxon>
        <taxon>Orchesella</taxon>
    </lineage>
</organism>
<protein>
    <submittedName>
        <fullName evidence="1">Uncharacterized protein</fullName>
    </submittedName>
</protein>
<evidence type="ECO:0000313" key="2">
    <source>
        <dbReference type="Proteomes" id="UP001642540"/>
    </source>
</evidence>
<evidence type="ECO:0000313" key="1">
    <source>
        <dbReference type="EMBL" id="CAL8126746.1"/>
    </source>
</evidence>
<keyword evidence="2" id="KW-1185">Reference proteome</keyword>
<dbReference type="EMBL" id="CAXLJM020000072">
    <property type="protein sequence ID" value="CAL8126746.1"/>
    <property type="molecule type" value="Genomic_DNA"/>
</dbReference>
<reference evidence="1 2" key="1">
    <citation type="submission" date="2024-08" db="EMBL/GenBank/DDBJ databases">
        <authorList>
            <person name="Cucini C."/>
            <person name="Frati F."/>
        </authorList>
    </citation>
    <scope>NUCLEOTIDE SEQUENCE [LARGE SCALE GENOMIC DNA]</scope>
</reference>
<name>A0ABP1RD66_9HEXA</name>
<accession>A0ABP1RD66</accession>
<comment type="caution">
    <text evidence="1">The sequence shown here is derived from an EMBL/GenBank/DDBJ whole genome shotgun (WGS) entry which is preliminary data.</text>
</comment>
<gene>
    <name evidence="1" type="ORF">ODALV1_LOCUS21532</name>
</gene>
<sequence length="181" mass="21058">MTSTVQELSVVCKWYEELIGLCEAQIATIRNCENTRSPFLKPGENRDELEEDSTINIDSSSLNKIRFQELSNVILRCSDADFLDVLRSELERQRDFHRKRIQLLQTSKVQFKVNITTAPLQSFFKNSVYNADGDVITKYYHFEGENIAREIHVNNNQSPSLLITGYCIIFHTKQTKKELYQ</sequence>